<dbReference type="InterPro" id="IPR020472">
    <property type="entry name" value="WD40_PAC1"/>
</dbReference>
<keyword evidence="6" id="KW-0812">Transmembrane</keyword>
<dbReference type="PRINTS" id="PR00320">
    <property type="entry name" value="GPROTEINBRPT"/>
</dbReference>
<feature type="repeat" description="WD" evidence="5">
    <location>
        <begin position="440"/>
        <end position="482"/>
    </location>
</feature>
<evidence type="ECO:0000256" key="1">
    <source>
        <dbReference type="ARBA" id="ARBA00022574"/>
    </source>
</evidence>
<dbReference type="SMART" id="SM00320">
    <property type="entry name" value="WD40"/>
    <property type="match status" value="5"/>
</dbReference>
<keyword evidence="9" id="KW-1185">Reference proteome</keyword>
<evidence type="ECO:0000313" key="8">
    <source>
        <dbReference type="EMBL" id="GAA5799053.1"/>
    </source>
</evidence>
<evidence type="ECO:0000256" key="4">
    <source>
        <dbReference type="ARBA" id="ARBA00023204"/>
    </source>
</evidence>
<evidence type="ECO:0000256" key="6">
    <source>
        <dbReference type="SAM" id="Phobius"/>
    </source>
</evidence>
<dbReference type="Pfam" id="PF00561">
    <property type="entry name" value="Abhydrolase_1"/>
    <property type="match status" value="1"/>
</dbReference>
<dbReference type="SUPFAM" id="SSF50978">
    <property type="entry name" value="WD40 repeat-like"/>
    <property type="match status" value="1"/>
</dbReference>
<dbReference type="PROSITE" id="PS50082">
    <property type="entry name" value="WD_REPEATS_2"/>
    <property type="match status" value="4"/>
</dbReference>
<feature type="repeat" description="WD" evidence="5">
    <location>
        <begin position="583"/>
        <end position="624"/>
    </location>
</feature>
<keyword evidence="3" id="KW-0227">DNA damage</keyword>
<dbReference type="PANTHER" id="PTHR46202:SF1">
    <property type="entry name" value="DNA EXCISION REPAIR PROTEIN ERCC-8"/>
    <property type="match status" value="1"/>
</dbReference>
<comment type="caution">
    <text evidence="8">The sequence shown here is derived from an EMBL/GenBank/DDBJ whole genome shotgun (WGS) entry which is preliminary data.</text>
</comment>
<keyword evidence="1 5" id="KW-0853">WD repeat</keyword>
<keyword evidence="6" id="KW-1133">Transmembrane helix</keyword>
<dbReference type="InterPro" id="IPR000073">
    <property type="entry name" value="AB_hydrolase_1"/>
</dbReference>
<dbReference type="InterPro" id="IPR029058">
    <property type="entry name" value="AB_hydrolase_fold"/>
</dbReference>
<evidence type="ECO:0000256" key="5">
    <source>
        <dbReference type="PROSITE-ProRule" id="PRU00221"/>
    </source>
</evidence>
<dbReference type="EMBL" id="BAABUJ010000011">
    <property type="protein sequence ID" value="GAA5799053.1"/>
    <property type="molecule type" value="Genomic_DNA"/>
</dbReference>
<dbReference type="InterPro" id="IPR036322">
    <property type="entry name" value="WD40_repeat_dom_sf"/>
</dbReference>
<dbReference type="PANTHER" id="PTHR46202">
    <property type="entry name" value="DNA EXCISION REPAIR PROTEIN ERCC-8"/>
    <property type="match status" value="1"/>
</dbReference>
<proteinExistence type="predicted"/>
<dbReference type="InterPro" id="IPR019775">
    <property type="entry name" value="WD40_repeat_CS"/>
</dbReference>
<keyword evidence="4" id="KW-0234">DNA repair</keyword>
<dbReference type="InterPro" id="IPR001680">
    <property type="entry name" value="WD40_rpt"/>
</dbReference>
<dbReference type="PROSITE" id="PS00678">
    <property type="entry name" value="WD_REPEATS_1"/>
    <property type="match status" value="2"/>
</dbReference>
<dbReference type="InterPro" id="IPR015943">
    <property type="entry name" value="WD40/YVTN_repeat-like_dom_sf"/>
</dbReference>
<accession>A0ABP9XX90</accession>
<feature type="transmembrane region" description="Helical" evidence="6">
    <location>
        <begin position="13"/>
        <end position="35"/>
    </location>
</feature>
<name>A0ABP9XX90_9FUNG</name>
<dbReference type="SUPFAM" id="SSF53474">
    <property type="entry name" value="alpha/beta-Hydrolases"/>
    <property type="match status" value="1"/>
</dbReference>
<keyword evidence="6" id="KW-0472">Membrane</keyword>
<keyword evidence="2" id="KW-0677">Repeat</keyword>
<feature type="repeat" description="WD" evidence="5">
    <location>
        <begin position="526"/>
        <end position="568"/>
    </location>
</feature>
<dbReference type="PROSITE" id="PS50294">
    <property type="entry name" value="WD_REPEATS_REGION"/>
    <property type="match status" value="3"/>
</dbReference>
<organism evidence="8 9">
    <name type="scientific">Helicostylum pulchrum</name>
    <dbReference type="NCBI Taxonomy" id="562976"/>
    <lineage>
        <taxon>Eukaryota</taxon>
        <taxon>Fungi</taxon>
        <taxon>Fungi incertae sedis</taxon>
        <taxon>Mucoromycota</taxon>
        <taxon>Mucoromycotina</taxon>
        <taxon>Mucoromycetes</taxon>
        <taxon>Mucorales</taxon>
        <taxon>Mucorineae</taxon>
        <taxon>Mucoraceae</taxon>
        <taxon>Helicostylum</taxon>
    </lineage>
</organism>
<gene>
    <name evidence="8" type="ORF">HPULCUR_004462</name>
</gene>
<evidence type="ECO:0000313" key="9">
    <source>
        <dbReference type="Proteomes" id="UP001476247"/>
    </source>
</evidence>
<dbReference type="Gene3D" id="2.130.10.10">
    <property type="entry name" value="YVTN repeat-like/Quinoprotein amine dehydrogenase"/>
    <property type="match status" value="1"/>
</dbReference>
<dbReference type="Pfam" id="PF00400">
    <property type="entry name" value="WD40"/>
    <property type="match status" value="3"/>
</dbReference>
<feature type="domain" description="AB hydrolase-1" evidence="7">
    <location>
        <begin position="93"/>
        <end position="201"/>
    </location>
</feature>
<feature type="repeat" description="WD" evidence="5">
    <location>
        <begin position="390"/>
        <end position="432"/>
    </location>
</feature>
<dbReference type="CDD" id="cd00200">
    <property type="entry name" value="WD40"/>
    <property type="match status" value="1"/>
</dbReference>
<protein>
    <recommendedName>
        <fullName evidence="7">AB hydrolase-1 domain-containing protein</fullName>
    </recommendedName>
</protein>
<dbReference type="Gene3D" id="3.40.50.1820">
    <property type="entry name" value="alpha/beta hydrolase"/>
    <property type="match status" value="1"/>
</dbReference>
<evidence type="ECO:0000259" key="7">
    <source>
        <dbReference type="Pfam" id="PF00561"/>
    </source>
</evidence>
<evidence type="ECO:0000256" key="3">
    <source>
        <dbReference type="ARBA" id="ARBA00022763"/>
    </source>
</evidence>
<dbReference type="InterPro" id="IPR042238">
    <property type="entry name" value="Rad28/ERCC8/Ckn1/ATCSA-1"/>
</dbReference>
<dbReference type="Proteomes" id="UP001476247">
    <property type="component" value="Unassembled WGS sequence"/>
</dbReference>
<reference evidence="8 9" key="1">
    <citation type="submission" date="2024-04" db="EMBL/GenBank/DDBJ databases">
        <title>genome sequences of Mucor flavus KT1a and Helicostylum pulchrum KT1b strains isolation_sourced from the surface of a dry-aged beef.</title>
        <authorList>
            <person name="Toyotome T."/>
            <person name="Hosono M."/>
            <person name="Torimaru M."/>
            <person name="Fukuda K."/>
            <person name="Mikami N."/>
        </authorList>
    </citation>
    <scope>NUCLEOTIDE SEQUENCE [LARGE SCALE GENOMIC DNA]</scope>
    <source>
        <strain evidence="8 9">KT1b</strain>
    </source>
</reference>
<sequence>MPDSFLKQNVPQWLHYALTFTGITGLTGVILLYLYQCKLIYPASFPEGSRQEVAKPSDFGMQYTEQDLITKDKVLIKSYIILQQDTNIAKKSPTILYFHANAGNMGHRLPIAKVLYDRFNCNVVMLSYRGYGKSEGTPNEKGLRIDAQTMLDFVREHDILKNTPLIAYGQSIGGAVAIDLVSRNEDSFSGLMIENTFLSLPKLIPSVMPFLKHFTFLCHQQWPSEKSIRQIVNTPILFLAGAKDELVPPSHMVALNELSETRGNKTWVGFPNGMHNDTCMQPGYFTAIREFLESQILKEEQPPAPVQEKKTTLDESYIDGRLVSDEDKTYQLVSGVADIKGETHNFQVEEIELDVIKQRQYGLINPLKLEREEITRRAYNLQLSQSKEIALSHRGGVNTLKVETTEQKYLLSGGGDGKVHIFDLDSEHVRKEAIASISRADRHQYAVTSVTWYPFDTGMFVTSSYDKTIKVWDTNTMSIAYQYDFECGINQQSMSPIASHSLVASAASEPRIRLCDLNSGAFTHSLMGHSGSVLSCIWSPNQDYILYSGGNDHTIRVWDIRRASSCLMSLDKDNAPDPLADTNTAHGKGVNGLSLTNDGRYLVSLGLDEKIRLWDTETGHNTLVNYGSNWRNQFQLSIEPTISGPDVWPPLLYVPSDDRKILIYRLLDGVLVRKLKGHYGRVSCIEKREAYQEFYSGSSASEILSWEPPMQDDGDDDWIKAAEEVFFIFYLLC</sequence>
<evidence type="ECO:0000256" key="2">
    <source>
        <dbReference type="ARBA" id="ARBA00022737"/>
    </source>
</evidence>